<comment type="caution">
    <text evidence="2">The sequence shown here is derived from an EMBL/GenBank/DDBJ whole genome shotgun (WGS) entry which is preliminary data.</text>
</comment>
<accession>A0A2P6QKV4</accession>
<evidence type="ECO:0000313" key="3">
    <source>
        <dbReference type="Proteomes" id="UP000238479"/>
    </source>
</evidence>
<dbReference type="PANTHER" id="PTHR31672">
    <property type="entry name" value="BNACNNG10540D PROTEIN"/>
    <property type="match status" value="1"/>
</dbReference>
<name>A0A2P6QKV4_ROSCH</name>
<dbReference type="InterPro" id="IPR050796">
    <property type="entry name" value="SCF_F-box_component"/>
</dbReference>
<dbReference type="Gramene" id="PRQ34799">
    <property type="protein sequence ID" value="PRQ34799"/>
    <property type="gene ID" value="RchiOBHm_Chr5g0073081"/>
</dbReference>
<dbReference type="Pfam" id="PF07734">
    <property type="entry name" value="FBA_1"/>
    <property type="match status" value="1"/>
</dbReference>
<dbReference type="InterPro" id="IPR006527">
    <property type="entry name" value="F-box-assoc_dom_typ1"/>
</dbReference>
<evidence type="ECO:0000313" key="2">
    <source>
        <dbReference type="EMBL" id="PRQ34799.1"/>
    </source>
</evidence>
<protein>
    <submittedName>
        <fullName evidence="2">Putative F-box associated interaction domain-containing protein</fullName>
    </submittedName>
</protein>
<dbReference type="PANTHER" id="PTHR31672:SF13">
    <property type="entry name" value="F-BOX PROTEIN CPR30-LIKE"/>
    <property type="match status" value="1"/>
</dbReference>
<evidence type="ECO:0000259" key="1">
    <source>
        <dbReference type="Pfam" id="PF07734"/>
    </source>
</evidence>
<organism evidence="2 3">
    <name type="scientific">Rosa chinensis</name>
    <name type="common">China rose</name>
    <dbReference type="NCBI Taxonomy" id="74649"/>
    <lineage>
        <taxon>Eukaryota</taxon>
        <taxon>Viridiplantae</taxon>
        <taxon>Streptophyta</taxon>
        <taxon>Embryophyta</taxon>
        <taxon>Tracheophyta</taxon>
        <taxon>Spermatophyta</taxon>
        <taxon>Magnoliopsida</taxon>
        <taxon>eudicotyledons</taxon>
        <taxon>Gunneridae</taxon>
        <taxon>Pentapetalae</taxon>
        <taxon>rosids</taxon>
        <taxon>fabids</taxon>
        <taxon>Rosales</taxon>
        <taxon>Rosaceae</taxon>
        <taxon>Rosoideae</taxon>
        <taxon>Rosoideae incertae sedis</taxon>
        <taxon>Rosa</taxon>
    </lineage>
</organism>
<dbReference type="AlphaFoldDB" id="A0A2P6QKV4"/>
<dbReference type="InterPro" id="IPR017451">
    <property type="entry name" value="F-box-assoc_interact_dom"/>
</dbReference>
<dbReference type="Proteomes" id="UP000238479">
    <property type="component" value="Chromosome 5"/>
</dbReference>
<sequence>MLAQYQMVSRQWKALIGQPTFQQILAEKSEANSLFVSYLKTDKVGIVRLIHNRYSVTNYSLPPSRSALPLKNVLGSCYGLVCLGNTSRGGYRAEEDILLLNPCTKKLRLIKDTIHCGLERGHYGLGFDRKAQDFKIAKVCTPLVRHSKKKLTPKREAEMVHIIIYSWKDSCWRETYFEDWGFNLVHYPGMFLDGKIYWPGEVWEMQGIFLRPQGHQNSLVSFDVSSETLGCINLPDDLQSEYCSFGVVARH</sequence>
<dbReference type="EMBL" id="PDCK01000043">
    <property type="protein sequence ID" value="PRQ34799.1"/>
    <property type="molecule type" value="Genomic_DNA"/>
</dbReference>
<reference evidence="2 3" key="1">
    <citation type="journal article" date="2018" name="Nat. Genet.">
        <title>The Rosa genome provides new insights in the design of modern roses.</title>
        <authorList>
            <person name="Bendahmane M."/>
        </authorList>
    </citation>
    <scope>NUCLEOTIDE SEQUENCE [LARGE SCALE GENOMIC DNA]</scope>
    <source>
        <strain evidence="3">cv. Old Blush</strain>
    </source>
</reference>
<gene>
    <name evidence="2" type="ORF">RchiOBHm_Chr5g0073081</name>
</gene>
<keyword evidence="3" id="KW-1185">Reference proteome</keyword>
<dbReference type="NCBIfam" id="TIGR01640">
    <property type="entry name" value="F_box_assoc_1"/>
    <property type="match status" value="1"/>
</dbReference>
<proteinExistence type="predicted"/>
<feature type="domain" description="F-box associated beta-propeller type 1" evidence="1">
    <location>
        <begin position="70"/>
        <end position="239"/>
    </location>
</feature>